<feature type="domain" description="PIN" evidence="6">
    <location>
        <begin position="1"/>
        <end position="132"/>
    </location>
</feature>
<evidence type="ECO:0000256" key="4">
    <source>
        <dbReference type="ARBA" id="ARBA00022801"/>
    </source>
</evidence>
<keyword evidence="3 5" id="KW-0479">Metal-binding</keyword>
<dbReference type="Proteomes" id="UP000554766">
    <property type="component" value="Unassembled WGS sequence"/>
</dbReference>
<comment type="similarity">
    <text evidence="5">Belongs to the PINc/VapC protein family.</text>
</comment>
<feature type="binding site" evidence="5">
    <location>
        <position position="6"/>
    </location>
    <ligand>
        <name>Mg(2+)</name>
        <dbReference type="ChEBI" id="CHEBI:18420"/>
    </ligand>
</feature>
<dbReference type="Pfam" id="PF01850">
    <property type="entry name" value="PIN"/>
    <property type="match status" value="1"/>
</dbReference>
<dbReference type="AlphaFoldDB" id="A0A7L4P7R0"/>
<feature type="binding site" evidence="5">
    <location>
        <position position="109"/>
    </location>
    <ligand>
        <name>Mg(2+)</name>
        <dbReference type="ChEBI" id="CHEBI:18420"/>
    </ligand>
</feature>
<evidence type="ECO:0000313" key="7">
    <source>
        <dbReference type="EMBL" id="NYR15038.1"/>
    </source>
</evidence>
<reference evidence="7 8" key="1">
    <citation type="journal article" date="2020" name="Nat. Commun.">
        <title>The structures of two archaeal type IV pili illuminate evolutionary relationships.</title>
        <authorList>
            <person name="Wang F."/>
            <person name="Baquero D.P."/>
            <person name="Su Z."/>
            <person name="Beltran L.C."/>
            <person name="Prangishvili D."/>
            <person name="Krupovic M."/>
            <person name="Egelman E.H."/>
        </authorList>
    </citation>
    <scope>NUCLEOTIDE SEQUENCE [LARGE SCALE GENOMIC DNA]</scope>
    <source>
        <strain evidence="7 8">2GA</strain>
    </source>
</reference>
<dbReference type="EC" id="3.1.-.-" evidence="5"/>
<dbReference type="SUPFAM" id="SSF88723">
    <property type="entry name" value="PIN domain-like"/>
    <property type="match status" value="1"/>
</dbReference>
<evidence type="ECO:0000259" key="6">
    <source>
        <dbReference type="SMART" id="SM00670"/>
    </source>
</evidence>
<keyword evidence="8" id="KW-1185">Reference proteome</keyword>
<comment type="caution">
    <text evidence="7">The sequence shown here is derived from an EMBL/GenBank/DDBJ whole genome shotgun (WGS) entry which is preliminary data.</text>
</comment>
<evidence type="ECO:0000256" key="5">
    <source>
        <dbReference type="HAMAP-Rule" id="MF_00265"/>
    </source>
</evidence>
<keyword evidence="1 5" id="KW-1277">Toxin-antitoxin system</keyword>
<dbReference type="GO" id="GO:0004540">
    <property type="term" value="F:RNA nuclease activity"/>
    <property type="evidence" value="ECO:0007669"/>
    <property type="project" value="InterPro"/>
</dbReference>
<dbReference type="EMBL" id="JAAVJF010000001">
    <property type="protein sequence ID" value="NYR15038.1"/>
    <property type="molecule type" value="Genomic_DNA"/>
</dbReference>
<keyword evidence="2 5" id="KW-0540">Nuclease</keyword>
<comment type="cofactor">
    <cofactor evidence="5">
        <name>Mg(2+)</name>
        <dbReference type="ChEBI" id="CHEBI:18420"/>
    </cofactor>
</comment>
<organism evidence="7 8">
    <name type="scientific">Pyrobaculum arsenaticum</name>
    <dbReference type="NCBI Taxonomy" id="121277"/>
    <lineage>
        <taxon>Archaea</taxon>
        <taxon>Thermoproteota</taxon>
        <taxon>Thermoprotei</taxon>
        <taxon>Thermoproteales</taxon>
        <taxon>Thermoproteaceae</taxon>
        <taxon>Pyrobaculum</taxon>
    </lineage>
</organism>
<dbReference type="InterPro" id="IPR002716">
    <property type="entry name" value="PIN_dom"/>
</dbReference>
<dbReference type="GO" id="GO:0016787">
    <property type="term" value="F:hydrolase activity"/>
    <property type="evidence" value="ECO:0007669"/>
    <property type="project" value="UniProtKB-KW"/>
</dbReference>
<evidence type="ECO:0000256" key="3">
    <source>
        <dbReference type="ARBA" id="ARBA00022723"/>
    </source>
</evidence>
<dbReference type="GO" id="GO:0000287">
    <property type="term" value="F:magnesium ion binding"/>
    <property type="evidence" value="ECO:0007669"/>
    <property type="project" value="UniProtKB-UniRule"/>
</dbReference>
<dbReference type="OMA" id="AMYILIR"/>
<dbReference type="Gene3D" id="3.40.50.1010">
    <property type="entry name" value="5'-nuclease"/>
    <property type="match status" value="1"/>
</dbReference>
<keyword evidence="5" id="KW-0800">Toxin</keyword>
<evidence type="ECO:0000313" key="8">
    <source>
        <dbReference type="Proteomes" id="UP000554766"/>
    </source>
</evidence>
<dbReference type="PANTHER" id="PTHR39677:SF4">
    <property type="entry name" value="RIBONUCLEASE VAPC6"/>
    <property type="match status" value="1"/>
</dbReference>
<comment type="function">
    <text evidence="5">Toxic component of a toxin-antitoxin (TA) system. An RNase.</text>
</comment>
<name>A0A7L4P7R0_9CREN</name>
<evidence type="ECO:0000256" key="1">
    <source>
        <dbReference type="ARBA" id="ARBA00022649"/>
    </source>
</evidence>
<sequence length="139" mass="15371">MKCLIDTSVLVHSILTGDLSEIKSVEGAVPLVALEEAMYILIRVSAKEAGRGGFYEAKRAFEQGELNLAWRRIRVLNKLAQLLGVVEHKAEDVERAKQIMARYGLLPNDALIAATALRLGYGLLTKDSDFKKVEELTLC</sequence>
<keyword evidence="5" id="KW-0460">Magnesium</keyword>
<dbReference type="SMART" id="SM00670">
    <property type="entry name" value="PINc"/>
    <property type="match status" value="1"/>
</dbReference>
<accession>A0A7L4P7R0</accession>
<dbReference type="PANTHER" id="PTHR39677">
    <property type="entry name" value="RIBONUCLEASE VAPC6"/>
    <property type="match status" value="1"/>
</dbReference>
<gene>
    <name evidence="5" type="primary">vapC</name>
    <name evidence="7" type="ORF">HC235_03515</name>
</gene>
<proteinExistence type="inferred from homology"/>
<dbReference type="HAMAP" id="MF_00265">
    <property type="entry name" value="VapC_Nob1"/>
    <property type="match status" value="1"/>
</dbReference>
<protein>
    <recommendedName>
        <fullName evidence="5">Ribonuclease VapC</fullName>
        <shortName evidence="5">RNase VapC</shortName>
        <ecNumber evidence="5">3.1.-.-</ecNumber>
    </recommendedName>
    <alternativeName>
        <fullName evidence="5">Putative toxin VapC</fullName>
    </alternativeName>
</protein>
<dbReference type="InterPro" id="IPR022907">
    <property type="entry name" value="VapC_family"/>
</dbReference>
<dbReference type="InterPro" id="IPR029060">
    <property type="entry name" value="PIN-like_dom_sf"/>
</dbReference>
<dbReference type="GeneID" id="5054709"/>
<dbReference type="RefSeq" id="WP_011899901.1">
    <property type="nucleotide sequence ID" value="NZ_JAAVJF010000001.1"/>
</dbReference>
<dbReference type="GO" id="GO:0090729">
    <property type="term" value="F:toxin activity"/>
    <property type="evidence" value="ECO:0007669"/>
    <property type="project" value="UniProtKB-KW"/>
</dbReference>
<keyword evidence="4 5" id="KW-0378">Hydrolase</keyword>
<evidence type="ECO:0000256" key="2">
    <source>
        <dbReference type="ARBA" id="ARBA00022722"/>
    </source>
</evidence>